<dbReference type="GeneID" id="94690458"/>
<dbReference type="InterPro" id="IPR013088">
    <property type="entry name" value="Znf_NHR/GATA"/>
</dbReference>
<evidence type="ECO:0000256" key="3">
    <source>
        <dbReference type="HAMAP-Rule" id="MF_00649"/>
    </source>
</evidence>
<comment type="similarity">
    <text evidence="3">Belongs to the DNA gyrase inhibitor YacG family.</text>
</comment>
<organism evidence="5 6">
    <name type="scientific">Delftia lacustris</name>
    <dbReference type="NCBI Taxonomy" id="558537"/>
    <lineage>
        <taxon>Bacteria</taxon>
        <taxon>Pseudomonadati</taxon>
        <taxon>Pseudomonadota</taxon>
        <taxon>Betaproteobacteria</taxon>
        <taxon>Burkholderiales</taxon>
        <taxon>Comamonadaceae</taxon>
        <taxon>Delftia</taxon>
    </lineage>
</organism>
<feature type="region of interest" description="Disordered" evidence="4">
    <location>
        <begin position="1"/>
        <end position="25"/>
    </location>
</feature>
<feature type="compositionally biased region" description="Low complexity" evidence="4">
    <location>
        <begin position="1"/>
        <end position="24"/>
    </location>
</feature>
<feature type="binding site" evidence="3">
    <location>
        <position position="31"/>
    </location>
    <ligand>
        <name>Zn(2+)</name>
        <dbReference type="ChEBI" id="CHEBI:29105"/>
    </ligand>
</feature>
<gene>
    <name evidence="3" type="primary">yacG</name>
    <name evidence="5" type="ORF">SAMN05421547_10615</name>
</gene>
<comment type="subunit">
    <text evidence="3">Interacts with GyrB.</text>
</comment>
<dbReference type="GO" id="GO:0006355">
    <property type="term" value="P:regulation of DNA-templated transcription"/>
    <property type="evidence" value="ECO:0007669"/>
    <property type="project" value="InterPro"/>
</dbReference>
<reference evidence="5 6" key="1">
    <citation type="submission" date="2016-10" db="EMBL/GenBank/DDBJ databases">
        <authorList>
            <person name="de Groot N.N."/>
        </authorList>
    </citation>
    <scope>NUCLEOTIDE SEQUENCE [LARGE SCALE GENOMIC DNA]</scope>
    <source>
        <strain evidence="5 6">LMG 24775</strain>
    </source>
</reference>
<evidence type="ECO:0000256" key="1">
    <source>
        <dbReference type="ARBA" id="ARBA00022723"/>
    </source>
</evidence>
<feature type="region of interest" description="Disordered" evidence="4">
    <location>
        <begin position="65"/>
        <end position="84"/>
    </location>
</feature>
<dbReference type="AlphaFoldDB" id="A0A1H3L1X7"/>
<keyword evidence="1 3" id="KW-0479">Metal-binding</keyword>
<evidence type="ECO:0000313" key="6">
    <source>
        <dbReference type="Proteomes" id="UP000183417"/>
    </source>
</evidence>
<feature type="binding site" evidence="3">
    <location>
        <position position="51"/>
    </location>
    <ligand>
        <name>Zn(2+)</name>
        <dbReference type="ChEBI" id="CHEBI:29105"/>
    </ligand>
</feature>
<evidence type="ECO:0000313" key="5">
    <source>
        <dbReference type="EMBL" id="SDY58401.1"/>
    </source>
</evidence>
<dbReference type="SUPFAM" id="SSF57716">
    <property type="entry name" value="Glucocorticoid receptor-like (DNA-binding domain)"/>
    <property type="match status" value="1"/>
</dbReference>
<dbReference type="HAMAP" id="MF_00649">
    <property type="entry name" value="DNA_gyrase_inhibitor_YacG"/>
    <property type="match status" value="1"/>
</dbReference>
<dbReference type="PANTHER" id="PTHR36150">
    <property type="entry name" value="DNA GYRASE INHIBITOR YACG"/>
    <property type="match status" value="1"/>
</dbReference>
<comment type="cofactor">
    <cofactor evidence="3">
        <name>Zn(2+)</name>
        <dbReference type="ChEBI" id="CHEBI:29105"/>
    </cofactor>
    <text evidence="3">Binds 1 zinc ion.</text>
</comment>
<dbReference type="PANTHER" id="PTHR36150:SF1">
    <property type="entry name" value="DNA GYRASE INHIBITOR YACG"/>
    <property type="match status" value="1"/>
</dbReference>
<dbReference type="InterPro" id="IPR005584">
    <property type="entry name" value="DNA_gyrase_inhibitor_YacG"/>
</dbReference>
<name>A0A1H3L1X7_9BURK</name>
<dbReference type="GO" id="GO:0008657">
    <property type="term" value="F:DNA topoisomerase type II (double strand cut, ATP-hydrolyzing) inhibitor activity"/>
    <property type="evidence" value="ECO:0007669"/>
    <property type="project" value="UniProtKB-UniRule"/>
</dbReference>
<evidence type="ECO:0000256" key="4">
    <source>
        <dbReference type="SAM" id="MobiDB-lite"/>
    </source>
</evidence>
<comment type="function">
    <text evidence="3">Inhibits all the catalytic activities of DNA gyrase by preventing its interaction with DNA. Acts by binding directly to the C-terminal domain of GyrB, which probably disrupts DNA binding by the gyrase.</text>
</comment>
<dbReference type="EMBL" id="FNPE01000006">
    <property type="protein sequence ID" value="SDY58401.1"/>
    <property type="molecule type" value="Genomic_DNA"/>
</dbReference>
<keyword evidence="2 3" id="KW-0862">Zinc</keyword>
<dbReference type="RefSeq" id="WP_074921555.1">
    <property type="nucleotide sequence ID" value="NZ_CP141274.1"/>
</dbReference>
<feature type="binding site" evidence="3">
    <location>
        <position position="28"/>
    </location>
    <ligand>
        <name>Zn(2+)</name>
        <dbReference type="ChEBI" id="CHEBI:29105"/>
    </ligand>
</feature>
<dbReference type="Proteomes" id="UP000183417">
    <property type="component" value="Unassembled WGS sequence"/>
</dbReference>
<dbReference type="Pfam" id="PF03884">
    <property type="entry name" value="YacG"/>
    <property type="match status" value="1"/>
</dbReference>
<feature type="binding site" evidence="3">
    <location>
        <position position="47"/>
    </location>
    <ligand>
        <name>Zn(2+)</name>
        <dbReference type="ChEBI" id="CHEBI:29105"/>
    </ligand>
</feature>
<evidence type="ECO:0000256" key="2">
    <source>
        <dbReference type="ARBA" id="ARBA00022833"/>
    </source>
</evidence>
<accession>A0A1H3L1X7</accession>
<dbReference type="GO" id="GO:0008270">
    <property type="term" value="F:zinc ion binding"/>
    <property type="evidence" value="ECO:0007669"/>
    <property type="project" value="UniProtKB-UniRule"/>
</dbReference>
<protein>
    <recommendedName>
        <fullName evidence="3">DNA gyrase inhibitor YacG</fullName>
    </recommendedName>
</protein>
<sequence length="84" mass="8963">MDKTADMPSSAPAPQPASLSSAGPTVRCPTCAGPSLFAPANRFRPFCSERCRQIDLGAWANEEFRVPASMPPEDAPFGDPRTEP</sequence>
<proteinExistence type="inferred from homology"/>
<dbReference type="Gene3D" id="3.30.50.10">
    <property type="entry name" value="Erythroid Transcription Factor GATA-1, subunit A"/>
    <property type="match status" value="1"/>
</dbReference>